<feature type="compositionally biased region" description="Low complexity" evidence="3">
    <location>
        <begin position="1327"/>
        <end position="1336"/>
    </location>
</feature>
<keyword evidence="2" id="KW-0175">Coiled coil</keyword>
<feature type="compositionally biased region" description="Basic and acidic residues" evidence="3">
    <location>
        <begin position="529"/>
        <end position="552"/>
    </location>
</feature>
<evidence type="ECO:0000259" key="4">
    <source>
        <dbReference type="PROSITE" id="PS50158"/>
    </source>
</evidence>
<dbReference type="Gene3D" id="3.10.10.10">
    <property type="entry name" value="HIV Type 1 Reverse Transcriptase, subunit A, domain 1"/>
    <property type="match status" value="1"/>
</dbReference>
<feature type="compositionally biased region" description="Acidic residues" evidence="3">
    <location>
        <begin position="315"/>
        <end position="326"/>
    </location>
</feature>
<dbReference type="SMART" id="SM00343">
    <property type="entry name" value="ZnF_C2HC"/>
    <property type="match status" value="2"/>
</dbReference>
<proteinExistence type="predicted"/>
<feature type="region of interest" description="Disordered" evidence="3">
    <location>
        <begin position="1075"/>
        <end position="1094"/>
    </location>
</feature>
<feature type="domain" description="CCHC-type" evidence="4">
    <location>
        <begin position="709"/>
        <end position="724"/>
    </location>
</feature>
<dbReference type="InterPro" id="IPR043502">
    <property type="entry name" value="DNA/RNA_pol_sf"/>
</dbReference>
<keyword evidence="1" id="KW-0479">Metal-binding</keyword>
<evidence type="ECO:0000256" key="2">
    <source>
        <dbReference type="SAM" id="Coils"/>
    </source>
</evidence>
<dbReference type="Gene3D" id="3.30.70.270">
    <property type="match status" value="1"/>
</dbReference>
<feature type="compositionally biased region" description="Acidic residues" evidence="3">
    <location>
        <begin position="115"/>
        <end position="127"/>
    </location>
</feature>
<dbReference type="CDD" id="cd01647">
    <property type="entry name" value="RT_LTR"/>
    <property type="match status" value="1"/>
</dbReference>
<feature type="region of interest" description="Disordered" evidence="3">
    <location>
        <begin position="524"/>
        <end position="593"/>
    </location>
</feature>
<sequence length="1416" mass="157858">MFGALIRHGEKDLVSRPDIVGDLARQIKAIVEKMEPRQVIAILDARRLARTGTEMALRSRLFRSEIRAIHPEALPPWFPAEDEVLGVSPLDTLQYQLLIPQCQQPLRMEQPTGSDPEDSGNSEEEEGAGAMVDAKAEMPPSSIPCVVSSSTPTTTSSPAIYTAPPTQSTPSTTPRVVSTWSSSTTTSSAPLTMGPSMGLTQALAGLSFNERDSIWPPTRPLAATSLGAVGPSPSRYDIPSLGAGTKTWPSNARQTPWGTRPKEVGHTRSGHQDGSREKIEDEEHERRDRPGARRPERADEDRANRRRTRERSDDREPEPETDDDEESNRRRVGFQRIGRSSLDRSNPRNDRDASYERQERSPYRASSPTTRMTGLQATKLLKAMPAILKGKAQRWFRENKRDLTTWIKFRRAFEDRYMKVLRDTTIRRDIDHRTQAKGEKIADYADCFLQLVRHLKQRPRDEELVEMFLQNVRNGYRRFIAPHRPWTIAEAVELGQEYERILEDEEKFEEPSASYKLSIPEAGFSSRKVGQDSSHDRNRRLQRENEESDKADNSTPKNGPKPNGSSQKKGGKKAPKKTPEQNQQSPSPAGPLVNVAQGQWQQAMRPEDWNQYEMCAIQPYAQRVGPAYPTVQNPMSWPTQPPPMPQWQPQLPSQGGGQNQWAQNGMLPAETVPAAAKQPVRQPKGKFAGPCFHCQTPGHRAAYCPGVTCQICGQQGHSKKVCPNSPPQQSQVNQDEPQKQCVGCHAQGVLLWTCPKCAPVLQALGNGLAGPLAGQQQSPIKEGWIGGAAQGATRTTGELPLTVTVDDTTDRIKAHVSPTFNHDMILGMDFMLKFDIDLRNKRYLWRANGGPWHSSKLEEVDGKPLMYAECAGISTCGPDELHKVEQLVNRCLPDDDPSPGVTNRSEHHIRVNTSTPVRHHLRRMSPKMEEVARAEVTKLAAEGFIEQSASDWCSAPVLVKKQDGSYRFCIDYRDLNKVTVQDQYPIPNMDGILDKLRKARYLSKVDLKNAYHQIPMEANSKKYTAFAIPGSGLWHYIYQDAVWLSDVSMDSTMSDEGQSGQPEICKCYIPDQSGLNQDEARAESPPTSATDGTADSAARMVEDLAWQAETDEWWEAQLRAPQPEPQALTGESTGVEDLIAWLTTGSTPEWPILSQSPTTTPVAEIATTETDAHENRPTGPGETAAEEAIHARREKACADMRAEIAKLEEEARGCRANARRLIQERKEAVEEVRKLQTEEGALRSSLQRLAKQRAELEGSLMTKASKIDLVIKEANYLDGEAASARRYLAEQAQLGVPVKKPPQAEAAVTATSKPAMTAQTHGAIRQTPTPAMAPKAPRAKPPTPPQWPEKRYKQFSRVPHPGYLVELPGETPRGRYERIMRLFAEIQTPPEDRRRILRECFPDGKPPAEESPNAQK</sequence>
<dbReference type="OrthoDB" id="10058156at2759"/>
<dbReference type="EMBL" id="CADCXV010000842">
    <property type="protein sequence ID" value="CAB0037072.1"/>
    <property type="molecule type" value="Genomic_DNA"/>
</dbReference>
<gene>
    <name evidence="5" type="ORF">TBRA_LOCUS8909</name>
</gene>
<dbReference type="PANTHER" id="PTHR37984:SF5">
    <property type="entry name" value="PROTEIN NYNRIN-LIKE"/>
    <property type="match status" value="1"/>
</dbReference>
<dbReference type="InterPro" id="IPR036875">
    <property type="entry name" value="Znf_CCHC_sf"/>
</dbReference>
<feature type="compositionally biased region" description="Polar residues" evidence="3">
    <location>
        <begin position="247"/>
        <end position="257"/>
    </location>
</feature>
<feature type="region of interest" description="Disordered" evidence="3">
    <location>
        <begin position="214"/>
        <end position="374"/>
    </location>
</feature>
<organism evidence="5 6">
    <name type="scientific">Trichogramma brassicae</name>
    <dbReference type="NCBI Taxonomy" id="86971"/>
    <lineage>
        <taxon>Eukaryota</taxon>
        <taxon>Metazoa</taxon>
        <taxon>Ecdysozoa</taxon>
        <taxon>Arthropoda</taxon>
        <taxon>Hexapoda</taxon>
        <taxon>Insecta</taxon>
        <taxon>Pterygota</taxon>
        <taxon>Neoptera</taxon>
        <taxon>Endopterygota</taxon>
        <taxon>Hymenoptera</taxon>
        <taxon>Apocrita</taxon>
        <taxon>Proctotrupomorpha</taxon>
        <taxon>Chalcidoidea</taxon>
        <taxon>Trichogrammatidae</taxon>
        <taxon>Trichogramma</taxon>
    </lineage>
</organism>
<dbReference type="InterPro" id="IPR005162">
    <property type="entry name" value="Retrotrans_gag_dom"/>
</dbReference>
<dbReference type="PROSITE" id="PS50158">
    <property type="entry name" value="ZF_CCHC"/>
    <property type="match status" value="2"/>
</dbReference>
<feature type="region of interest" description="Disordered" evidence="3">
    <location>
        <begin position="107"/>
        <end position="195"/>
    </location>
</feature>
<dbReference type="GO" id="GO:0003676">
    <property type="term" value="F:nucleic acid binding"/>
    <property type="evidence" value="ECO:0007669"/>
    <property type="project" value="InterPro"/>
</dbReference>
<keyword evidence="6" id="KW-1185">Reference proteome</keyword>
<feature type="coiled-coil region" evidence="2">
    <location>
        <begin position="1190"/>
        <end position="1238"/>
    </location>
</feature>
<reference evidence="5 6" key="1">
    <citation type="submission" date="2020-02" db="EMBL/GenBank/DDBJ databases">
        <authorList>
            <person name="Ferguson B K."/>
        </authorList>
    </citation>
    <scope>NUCLEOTIDE SEQUENCE [LARGE SCALE GENOMIC DNA]</scope>
</reference>
<keyword evidence="1" id="KW-0863">Zinc-finger</keyword>
<dbReference type="Proteomes" id="UP000479190">
    <property type="component" value="Unassembled WGS sequence"/>
</dbReference>
<dbReference type="SUPFAM" id="SSF57756">
    <property type="entry name" value="Retrovirus zinc finger-like domains"/>
    <property type="match status" value="1"/>
</dbReference>
<evidence type="ECO:0000313" key="6">
    <source>
        <dbReference type="Proteomes" id="UP000479190"/>
    </source>
</evidence>
<dbReference type="Pfam" id="PF03732">
    <property type="entry name" value="Retrotrans_gag"/>
    <property type="match status" value="1"/>
</dbReference>
<dbReference type="InterPro" id="IPR000477">
    <property type="entry name" value="RT_dom"/>
</dbReference>
<dbReference type="SUPFAM" id="SSF56672">
    <property type="entry name" value="DNA/RNA polymerases"/>
    <property type="match status" value="1"/>
</dbReference>
<dbReference type="Gene3D" id="4.10.60.10">
    <property type="entry name" value="Zinc finger, CCHC-type"/>
    <property type="match status" value="1"/>
</dbReference>
<evidence type="ECO:0000256" key="1">
    <source>
        <dbReference type="PROSITE-ProRule" id="PRU00047"/>
    </source>
</evidence>
<dbReference type="InterPro" id="IPR050951">
    <property type="entry name" value="Retrovirus_Pol_polyprotein"/>
</dbReference>
<dbReference type="GO" id="GO:0071897">
    <property type="term" value="P:DNA biosynthetic process"/>
    <property type="evidence" value="ECO:0007669"/>
    <property type="project" value="UniProtKB-ARBA"/>
</dbReference>
<feature type="compositionally biased region" description="Basic and acidic residues" evidence="3">
    <location>
        <begin position="260"/>
        <end position="303"/>
    </location>
</feature>
<name>A0A6H5IQW4_9HYME</name>
<dbReference type="InterPro" id="IPR001878">
    <property type="entry name" value="Znf_CCHC"/>
</dbReference>
<keyword evidence="1" id="KW-0862">Zinc</keyword>
<feature type="region of interest" description="Disordered" evidence="3">
    <location>
        <begin position="1327"/>
        <end position="1348"/>
    </location>
</feature>
<feature type="compositionally biased region" description="Polar residues" evidence="3">
    <location>
        <begin position="364"/>
        <end position="374"/>
    </location>
</feature>
<evidence type="ECO:0000256" key="3">
    <source>
        <dbReference type="SAM" id="MobiDB-lite"/>
    </source>
</evidence>
<dbReference type="GO" id="GO:0008270">
    <property type="term" value="F:zinc ion binding"/>
    <property type="evidence" value="ECO:0007669"/>
    <property type="project" value="UniProtKB-KW"/>
</dbReference>
<accession>A0A6H5IQW4</accession>
<dbReference type="PANTHER" id="PTHR37984">
    <property type="entry name" value="PROTEIN CBG26694"/>
    <property type="match status" value="1"/>
</dbReference>
<dbReference type="InterPro" id="IPR043128">
    <property type="entry name" value="Rev_trsase/Diguanyl_cyclase"/>
</dbReference>
<protein>
    <recommendedName>
        <fullName evidence="4">CCHC-type domain-containing protein</fullName>
    </recommendedName>
</protein>
<feature type="compositionally biased region" description="Low complexity" evidence="3">
    <location>
        <begin position="139"/>
        <end position="192"/>
    </location>
</feature>
<evidence type="ECO:0000313" key="5">
    <source>
        <dbReference type="EMBL" id="CAB0037072.1"/>
    </source>
</evidence>
<feature type="domain" description="CCHC-type" evidence="4">
    <location>
        <begin position="691"/>
        <end position="705"/>
    </location>
</feature>
<dbReference type="Pfam" id="PF00078">
    <property type="entry name" value="RVT_1"/>
    <property type="match status" value="1"/>
</dbReference>
<feature type="compositionally biased region" description="Basic and acidic residues" evidence="3">
    <location>
        <begin position="341"/>
        <end position="362"/>
    </location>
</feature>